<dbReference type="InterPro" id="IPR053025">
    <property type="entry name" value="Mito_ATP_Synthase-Asso"/>
</dbReference>
<evidence type="ECO:0000313" key="3">
    <source>
        <dbReference type="EMBL" id="KAH6696922.1"/>
    </source>
</evidence>
<dbReference type="SMART" id="SM00271">
    <property type="entry name" value="DnaJ"/>
    <property type="match status" value="1"/>
</dbReference>
<dbReference type="OrthoDB" id="10250354at2759"/>
<comment type="caution">
    <text evidence="3">The sequence shown here is derived from an EMBL/GenBank/DDBJ whole genome shotgun (WGS) entry which is preliminary data.</text>
</comment>
<feature type="region of interest" description="Disordered" evidence="1">
    <location>
        <begin position="126"/>
        <end position="247"/>
    </location>
</feature>
<feature type="compositionally biased region" description="Low complexity" evidence="1">
    <location>
        <begin position="144"/>
        <end position="156"/>
    </location>
</feature>
<evidence type="ECO:0000259" key="2">
    <source>
        <dbReference type="PROSITE" id="PS50076"/>
    </source>
</evidence>
<dbReference type="Proteomes" id="UP000770015">
    <property type="component" value="Unassembled WGS sequence"/>
</dbReference>
<sequence length="300" mass="32627">MPLPRLHPQAIPRILRSGTASIARPRAPPTITPFVLVLPRALSTTRTLLARHDVTKAKNHYEVLNVAYDASPAEIKKSFYSLSKSYHPDHNPDDTSATTKFHSIADAYAVLGTPAKRAAYDRDVIRHQHPGPGHTAARRGSYHSSGPAGGRPASGLSRRKTQFRGPPPSFHRSGGWGDHTHKRGAAHNESTGGHGTPSGQHHEPQPEPQTPGMGPGQDPYGHTRKSGLPHFDTERHTRSQHEQDQRRTARILRETGAQGAVTDSTLSSFIGVTGVLFTDCIFAICLLRRPVPKEGEEGEG</sequence>
<dbReference type="PRINTS" id="PR00625">
    <property type="entry name" value="JDOMAIN"/>
</dbReference>
<feature type="compositionally biased region" description="Basic and acidic residues" evidence="1">
    <location>
        <begin position="231"/>
        <end position="247"/>
    </location>
</feature>
<evidence type="ECO:0000256" key="1">
    <source>
        <dbReference type="SAM" id="MobiDB-lite"/>
    </source>
</evidence>
<proteinExistence type="predicted"/>
<name>A0A9P8VMM3_9PEZI</name>
<protein>
    <submittedName>
        <fullName evidence="3">DnaJ domain-containing protein</fullName>
    </submittedName>
</protein>
<gene>
    <name evidence="3" type="ORF">F5X68DRAFT_823</name>
</gene>
<dbReference type="CDD" id="cd06257">
    <property type="entry name" value="DnaJ"/>
    <property type="match status" value="1"/>
</dbReference>
<dbReference type="Pfam" id="PF00226">
    <property type="entry name" value="DnaJ"/>
    <property type="match status" value="1"/>
</dbReference>
<dbReference type="PROSITE" id="PS50076">
    <property type="entry name" value="DNAJ_2"/>
    <property type="match status" value="1"/>
</dbReference>
<dbReference type="Gene3D" id="1.10.287.110">
    <property type="entry name" value="DnaJ domain"/>
    <property type="match status" value="1"/>
</dbReference>
<dbReference type="InterPro" id="IPR001623">
    <property type="entry name" value="DnaJ_domain"/>
</dbReference>
<organism evidence="3 4">
    <name type="scientific">Plectosphaerella plurivora</name>
    <dbReference type="NCBI Taxonomy" id="936078"/>
    <lineage>
        <taxon>Eukaryota</taxon>
        <taxon>Fungi</taxon>
        <taxon>Dikarya</taxon>
        <taxon>Ascomycota</taxon>
        <taxon>Pezizomycotina</taxon>
        <taxon>Sordariomycetes</taxon>
        <taxon>Hypocreomycetidae</taxon>
        <taxon>Glomerellales</taxon>
        <taxon>Plectosphaerellaceae</taxon>
        <taxon>Plectosphaerella</taxon>
    </lineage>
</organism>
<keyword evidence="4" id="KW-1185">Reference proteome</keyword>
<dbReference type="PANTHER" id="PTHR44873:SF1">
    <property type="entry name" value="DNAJ HOMOLOG SUBFAMILY C MEMBER 30, MITOCHONDRIAL"/>
    <property type="match status" value="1"/>
</dbReference>
<evidence type="ECO:0000313" key="4">
    <source>
        <dbReference type="Proteomes" id="UP000770015"/>
    </source>
</evidence>
<feature type="domain" description="J" evidence="2">
    <location>
        <begin position="59"/>
        <end position="124"/>
    </location>
</feature>
<accession>A0A9P8VMM3</accession>
<dbReference type="AlphaFoldDB" id="A0A9P8VMM3"/>
<reference evidence="3" key="1">
    <citation type="journal article" date="2021" name="Nat. Commun.">
        <title>Genetic determinants of endophytism in the Arabidopsis root mycobiome.</title>
        <authorList>
            <person name="Mesny F."/>
            <person name="Miyauchi S."/>
            <person name="Thiergart T."/>
            <person name="Pickel B."/>
            <person name="Atanasova L."/>
            <person name="Karlsson M."/>
            <person name="Huettel B."/>
            <person name="Barry K.W."/>
            <person name="Haridas S."/>
            <person name="Chen C."/>
            <person name="Bauer D."/>
            <person name="Andreopoulos W."/>
            <person name="Pangilinan J."/>
            <person name="LaButti K."/>
            <person name="Riley R."/>
            <person name="Lipzen A."/>
            <person name="Clum A."/>
            <person name="Drula E."/>
            <person name="Henrissat B."/>
            <person name="Kohler A."/>
            <person name="Grigoriev I.V."/>
            <person name="Martin F.M."/>
            <person name="Hacquard S."/>
        </authorList>
    </citation>
    <scope>NUCLEOTIDE SEQUENCE</scope>
    <source>
        <strain evidence="3">MPI-SDFR-AT-0117</strain>
    </source>
</reference>
<dbReference type="SUPFAM" id="SSF46565">
    <property type="entry name" value="Chaperone J-domain"/>
    <property type="match status" value="1"/>
</dbReference>
<dbReference type="InterPro" id="IPR036869">
    <property type="entry name" value="J_dom_sf"/>
</dbReference>
<dbReference type="PANTHER" id="PTHR44873">
    <property type="entry name" value="DNAJ HOMOLOG SUBFAMILY C MEMBER 30, MITOCHONDRIAL"/>
    <property type="match status" value="1"/>
</dbReference>
<dbReference type="EMBL" id="JAGSXJ010000001">
    <property type="protein sequence ID" value="KAH6696922.1"/>
    <property type="molecule type" value="Genomic_DNA"/>
</dbReference>